<dbReference type="RefSeq" id="XP_016640071.1">
    <property type="nucleotide sequence ID" value="XM_016789808.1"/>
</dbReference>
<protein>
    <submittedName>
        <fullName evidence="1">Uncharacterized protein</fullName>
    </submittedName>
</protein>
<name>A0A084FYW0_PSEDA</name>
<accession>A0A084FYW0</accession>
<sequence>MGQPRCCRRFVAHHGRPSHLNYVKSFYTNTGAYELTLHAADVQAFSDLQKEIEEGRKFTRVRMFVRGKIDFGEISWSTPGDASGESPFQPERGLLRKIVTTADAICVTTHITWERSYAGFSRNVAKGMILEEAPLL</sequence>
<dbReference type="AlphaFoldDB" id="A0A084FYW0"/>
<keyword evidence="2" id="KW-1185">Reference proteome</keyword>
<dbReference type="Proteomes" id="UP000028545">
    <property type="component" value="Unassembled WGS sequence"/>
</dbReference>
<evidence type="ECO:0000313" key="2">
    <source>
        <dbReference type="Proteomes" id="UP000028545"/>
    </source>
</evidence>
<gene>
    <name evidence="1" type="ORF">SAPIO_CDS8098</name>
</gene>
<dbReference type="EMBL" id="JOWA01000121">
    <property type="protein sequence ID" value="KEZ40272.1"/>
    <property type="molecule type" value="Genomic_DNA"/>
</dbReference>
<organism evidence="1 2">
    <name type="scientific">Pseudallescheria apiosperma</name>
    <name type="common">Scedosporium apiospermum</name>
    <dbReference type="NCBI Taxonomy" id="563466"/>
    <lineage>
        <taxon>Eukaryota</taxon>
        <taxon>Fungi</taxon>
        <taxon>Dikarya</taxon>
        <taxon>Ascomycota</taxon>
        <taxon>Pezizomycotina</taxon>
        <taxon>Sordariomycetes</taxon>
        <taxon>Hypocreomycetidae</taxon>
        <taxon>Microascales</taxon>
        <taxon>Microascaceae</taxon>
        <taxon>Scedosporium</taxon>
    </lineage>
</organism>
<dbReference type="GeneID" id="27727170"/>
<dbReference type="HOGENOM" id="CLU_1876612_0_0_1"/>
<dbReference type="KEGG" id="sapo:SAPIO_CDS8098"/>
<comment type="caution">
    <text evidence="1">The sequence shown here is derived from an EMBL/GenBank/DDBJ whole genome shotgun (WGS) entry which is preliminary data.</text>
</comment>
<reference evidence="1 2" key="1">
    <citation type="journal article" date="2014" name="Genome Announc.">
        <title>Draft genome sequence of the pathogenic fungus Scedosporium apiospermum.</title>
        <authorList>
            <person name="Vandeputte P."/>
            <person name="Ghamrawi S."/>
            <person name="Rechenmann M."/>
            <person name="Iltis A."/>
            <person name="Giraud S."/>
            <person name="Fleury M."/>
            <person name="Thornton C."/>
            <person name="Delhaes L."/>
            <person name="Meyer W."/>
            <person name="Papon N."/>
            <person name="Bouchara J.P."/>
        </authorList>
    </citation>
    <scope>NUCLEOTIDE SEQUENCE [LARGE SCALE GENOMIC DNA]</scope>
    <source>
        <strain evidence="1 2">IHEM 14462</strain>
    </source>
</reference>
<dbReference type="VEuPathDB" id="FungiDB:SAPIO_CDS8098"/>
<proteinExistence type="predicted"/>
<evidence type="ECO:0000313" key="1">
    <source>
        <dbReference type="EMBL" id="KEZ40272.1"/>
    </source>
</evidence>